<comment type="caution">
    <text evidence="2">The sequence shown here is derived from an EMBL/GenBank/DDBJ whole genome shotgun (WGS) entry which is preliminary data.</text>
</comment>
<dbReference type="AlphaFoldDB" id="A0A9P8T9C3"/>
<dbReference type="Proteomes" id="UP000769157">
    <property type="component" value="Unassembled WGS sequence"/>
</dbReference>
<dbReference type="Pfam" id="PF05205">
    <property type="entry name" value="COMPASS-Shg1"/>
    <property type="match status" value="1"/>
</dbReference>
<proteinExistence type="predicted"/>
<dbReference type="InterPro" id="IPR055264">
    <property type="entry name" value="BOD1/SHG1_dom"/>
</dbReference>
<feature type="domain" description="BOD1/SHG1" evidence="1">
    <location>
        <begin position="6"/>
        <end position="113"/>
    </location>
</feature>
<evidence type="ECO:0000313" key="2">
    <source>
        <dbReference type="EMBL" id="KAH3670726.1"/>
    </source>
</evidence>
<dbReference type="RefSeq" id="XP_046064151.1">
    <property type="nucleotide sequence ID" value="XM_046201982.1"/>
</dbReference>
<keyword evidence="3" id="KW-1185">Reference proteome</keyword>
<reference evidence="2" key="1">
    <citation type="journal article" date="2021" name="Open Biol.">
        <title>Shared evolutionary footprints suggest mitochondrial oxidative damage underlies multiple complex I losses in fungi.</title>
        <authorList>
            <person name="Schikora-Tamarit M.A."/>
            <person name="Marcet-Houben M."/>
            <person name="Nosek J."/>
            <person name="Gabaldon T."/>
        </authorList>
    </citation>
    <scope>NUCLEOTIDE SEQUENCE</scope>
    <source>
        <strain evidence="2">CBS6075</strain>
    </source>
</reference>
<protein>
    <recommendedName>
        <fullName evidence="1">BOD1/SHG1 domain-containing protein</fullName>
    </recommendedName>
</protein>
<evidence type="ECO:0000313" key="3">
    <source>
        <dbReference type="Proteomes" id="UP000769157"/>
    </source>
</evidence>
<gene>
    <name evidence="2" type="ORF">OGAPHI_001241</name>
</gene>
<name>A0A9P8T9C3_9ASCO</name>
<dbReference type="EMBL" id="JAEUBE010000087">
    <property type="protein sequence ID" value="KAH3670726.1"/>
    <property type="molecule type" value="Genomic_DNA"/>
</dbReference>
<reference evidence="2" key="2">
    <citation type="submission" date="2021-01" db="EMBL/GenBank/DDBJ databases">
        <authorList>
            <person name="Schikora-Tamarit M.A."/>
        </authorList>
    </citation>
    <scope>NUCLEOTIDE SEQUENCE</scope>
    <source>
        <strain evidence="2">CBS6075</strain>
    </source>
</reference>
<dbReference type="GeneID" id="70233209"/>
<organism evidence="2 3">
    <name type="scientific">Ogataea philodendri</name>
    <dbReference type="NCBI Taxonomy" id="1378263"/>
    <lineage>
        <taxon>Eukaryota</taxon>
        <taxon>Fungi</taxon>
        <taxon>Dikarya</taxon>
        <taxon>Ascomycota</taxon>
        <taxon>Saccharomycotina</taxon>
        <taxon>Pichiomycetes</taxon>
        <taxon>Pichiales</taxon>
        <taxon>Pichiaceae</taxon>
        <taxon>Ogataea</taxon>
    </lineage>
</organism>
<accession>A0A9P8T9C3</accession>
<dbReference type="OrthoDB" id="5579731at2759"/>
<evidence type="ECO:0000259" key="1">
    <source>
        <dbReference type="Pfam" id="PF05205"/>
    </source>
</evidence>
<sequence length="126" mass="14231">MNAHTLINGYKKEGLFDLKRKQLLDSFVSSDDSKLNELLQKLIDLKVNKDPSILTQNKGRVVALIQTELLNRLSETHSEKTEETKVLDEINDLLKGYVTKSVNESSELDAELTSKLEEMKAAQPDT</sequence>